<feature type="non-terminal residue" evidence="1">
    <location>
        <position position="1"/>
    </location>
</feature>
<comment type="caution">
    <text evidence="1">The sequence shown here is derived from an EMBL/GenBank/DDBJ whole genome shotgun (WGS) entry which is preliminary data.</text>
</comment>
<evidence type="ECO:0000313" key="2">
    <source>
        <dbReference type="Proteomes" id="UP000681722"/>
    </source>
</evidence>
<protein>
    <submittedName>
        <fullName evidence="1">Uncharacterized protein</fullName>
    </submittedName>
</protein>
<name>A0A8S2NLS3_9BILA</name>
<proteinExistence type="predicted"/>
<gene>
    <name evidence="1" type="ORF">SRO942_LOCUS25831</name>
</gene>
<dbReference type="Proteomes" id="UP000681722">
    <property type="component" value="Unassembled WGS sequence"/>
</dbReference>
<sequence>EITTAAVAVFALGDKRSNNNEFAVTEFCAGIGGSETNFPD</sequence>
<organism evidence="1 2">
    <name type="scientific">Didymodactylos carnosus</name>
    <dbReference type="NCBI Taxonomy" id="1234261"/>
    <lineage>
        <taxon>Eukaryota</taxon>
        <taxon>Metazoa</taxon>
        <taxon>Spiralia</taxon>
        <taxon>Gnathifera</taxon>
        <taxon>Rotifera</taxon>
        <taxon>Eurotatoria</taxon>
        <taxon>Bdelloidea</taxon>
        <taxon>Philodinida</taxon>
        <taxon>Philodinidae</taxon>
        <taxon>Didymodactylos</taxon>
    </lineage>
</organism>
<dbReference type="EMBL" id="CAJOBC010011491">
    <property type="protein sequence ID" value="CAF4008324.1"/>
    <property type="molecule type" value="Genomic_DNA"/>
</dbReference>
<evidence type="ECO:0000313" key="1">
    <source>
        <dbReference type="EMBL" id="CAF4008324.1"/>
    </source>
</evidence>
<reference evidence="1" key="1">
    <citation type="submission" date="2021-02" db="EMBL/GenBank/DDBJ databases">
        <authorList>
            <person name="Nowell W R."/>
        </authorList>
    </citation>
    <scope>NUCLEOTIDE SEQUENCE</scope>
</reference>
<accession>A0A8S2NLS3</accession>
<dbReference type="AlphaFoldDB" id="A0A8S2NLS3"/>